<dbReference type="RefSeq" id="WP_092061429.1">
    <property type="nucleotide sequence ID" value="NZ_FOJU01000002.1"/>
</dbReference>
<dbReference type="EMBL" id="FOJU01000002">
    <property type="protein sequence ID" value="SFA84450.1"/>
    <property type="molecule type" value="Genomic_DNA"/>
</dbReference>
<dbReference type="OrthoDB" id="7859180at2"/>
<sequence length="147" mass="16467">MKTTFAHGAMIDDLATAAVCLGRQFHKDAHAIHLGGNSRDFGFVERTLCRLAERDPFDPRDDASLEALKGILEADLRSEVIKVERRFFETHYDASGQHGEVRDCPVYSERGEALLAVQTTFEQFLSARAQTLDRVAAERALQRLFAS</sequence>
<gene>
    <name evidence="1" type="ORF">SAMN05421688_1089</name>
</gene>
<keyword evidence="2" id="KW-1185">Reference proteome</keyword>
<name>A0A1I0W848_9RHOB</name>
<proteinExistence type="predicted"/>
<dbReference type="AlphaFoldDB" id="A0A1I0W848"/>
<organism evidence="1 2">
    <name type="scientific">Poseidonocella pacifica</name>
    <dbReference type="NCBI Taxonomy" id="871651"/>
    <lineage>
        <taxon>Bacteria</taxon>
        <taxon>Pseudomonadati</taxon>
        <taxon>Pseudomonadota</taxon>
        <taxon>Alphaproteobacteria</taxon>
        <taxon>Rhodobacterales</taxon>
        <taxon>Roseobacteraceae</taxon>
        <taxon>Poseidonocella</taxon>
    </lineage>
</organism>
<dbReference type="STRING" id="871651.SAMN05421688_1089"/>
<protein>
    <submittedName>
        <fullName evidence="1">Uncharacterized protein</fullName>
    </submittedName>
</protein>
<accession>A0A1I0W848</accession>
<evidence type="ECO:0000313" key="1">
    <source>
        <dbReference type="EMBL" id="SFA84450.1"/>
    </source>
</evidence>
<reference evidence="1 2" key="1">
    <citation type="submission" date="2016-10" db="EMBL/GenBank/DDBJ databases">
        <authorList>
            <person name="de Groot N.N."/>
        </authorList>
    </citation>
    <scope>NUCLEOTIDE SEQUENCE [LARGE SCALE GENOMIC DNA]</scope>
    <source>
        <strain evidence="1 2">DSM 29316</strain>
    </source>
</reference>
<evidence type="ECO:0000313" key="2">
    <source>
        <dbReference type="Proteomes" id="UP000198796"/>
    </source>
</evidence>
<dbReference type="Proteomes" id="UP000198796">
    <property type="component" value="Unassembled WGS sequence"/>
</dbReference>